<dbReference type="EMBL" id="JAIWYP010000010">
    <property type="protein sequence ID" value="KAH3746727.1"/>
    <property type="molecule type" value="Genomic_DNA"/>
</dbReference>
<feature type="region of interest" description="Disordered" evidence="1">
    <location>
        <begin position="1"/>
        <end position="50"/>
    </location>
</feature>
<sequence length="135" mass="15571">MSKPDKKRKKEVNSTGSVSEIDSELTADQHGSNVVQKPSKHENSVDETVRSNEISEIKKQLKDINSKLSSIVSNVDRSISKMNETVRNIVERDEKRLKDIINELFEKVKQDFVKSLTKQLEVLESRIFDKEVEKR</sequence>
<reference evidence="2" key="1">
    <citation type="journal article" date="2019" name="bioRxiv">
        <title>The Genome of the Zebra Mussel, Dreissena polymorpha: A Resource for Invasive Species Research.</title>
        <authorList>
            <person name="McCartney M.A."/>
            <person name="Auch B."/>
            <person name="Kono T."/>
            <person name="Mallez S."/>
            <person name="Zhang Y."/>
            <person name="Obille A."/>
            <person name="Becker A."/>
            <person name="Abrahante J.E."/>
            <person name="Garbe J."/>
            <person name="Badalamenti J.P."/>
            <person name="Herman A."/>
            <person name="Mangelson H."/>
            <person name="Liachko I."/>
            <person name="Sullivan S."/>
            <person name="Sone E.D."/>
            <person name="Koren S."/>
            <person name="Silverstein K.A.T."/>
            <person name="Beckman K.B."/>
            <person name="Gohl D.M."/>
        </authorList>
    </citation>
    <scope>NUCLEOTIDE SEQUENCE</scope>
    <source>
        <strain evidence="2">Duluth1</strain>
        <tissue evidence="2">Whole animal</tissue>
    </source>
</reference>
<organism evidence="2 3">
    <name type="scientific">Dreissena polymorpha</name>
    <name type="common">Zebra mussel</name>
    <name type="synonym">Mytilus polymorpha</name>
    <dbReference type="NCBI Taxonomy" id="45954"/>
    <lineage>
        <taxon>Eukaryota</taxon>
        <taxon>Metazoa</taxon>
        <taxon>Spiralia</taxon>
        <taxon>Lophotrochozoa</taxon>
        <taxon>Mollusca</taxon>
        <taxon>Bivalvia</taxon>
        <taxon>Autobranchia</taxon>
        <taxon>Heteroconchia</taxon>
        <taxon>Euheterodonta</taxon>
        <taxon>Imparidentia</taxon>
        <taxon>Neoheterodontei</taxon>
        <taxon>Myida</taxon>
        <taxon>Dreissenoidea</taxon>
        <taxon>Dreissenidae</taxon>
        <taxon>Dreissena</taxon>
    </lineage>
</organism>
<dbReference type="AlphaFoldDB" id="A0A9D4I512"/>
<feature type="compositionally biased region" description="Basic and acidic residues" evidence="1">
    <location>
        <begin position="39"/>
        <end position="50"/>
    </location>
</feature>
<protein>
    <submittedName>
        <fullName evidence="2">Uncharacterized protein</fullName>
    </submittedName>
</protein>
<reference evidence="2" key="2">
    <citation type="submission" date="2020-11" db="EMBL/GenBank/DDBJ databases">
        <authorList>
            <person name="McCartney M.A."/>
            <person name="Auch B."/>
            <person name="Kono T."/>
            <person name="Mallez S."/>
            <person name="Becker A."/>
            <person name="Gohl D.M."/>
            <person name="Silverstein K.A.T."/>
            <person name="Koren S."/>
            <person name="Bechman K.B."/>
            <person name="Herman A."/>
            <person name="Abrahante J.E."/>
            <person name="Garbe J."/>
        </authorList>
    </citation>
    <scope>NUCLEOTIDE SEQUENCE</scope>
    <source>
        <strain evidence="2">Duluth1</strain>
        <tissue evidence="2">Whole animal</tissue>
    </source>
</reference>
<gene>
    <name evidence="2" type="ORF">DPMN_181141</name>
</gene>
<evidence type="ECO:0000313" key="3">
    <source>
        <dbReference type="Proteomes" id="UP000828390"/>
    </source>
</evidence>
<proteinExistence type="predicted"/>
<keyword evidence="3" id="KW-1185">Reference proteome</keyword>
<feature type="compositionally biased region" description="Basic residues" evidence="1">
    <location>
        <begin position="1"/>
        <end position="10"/>
    </location>
</feature>
<accession>A0A9D4I512</accession>
<dbReference type="Proteomes" id="UP000828390">
    <property type="component" value="Unassembled WGS sequence"/>
</dbReference>
<evidence type="ECO:0000313" key="2">
    <source>
        <dbReference type="EMBL" id="KAH3746727.1"/>
    </source>
</evidence>
<name>A0A9D4I512_DREPO</name>
<comment type="caution">
    <text evidence="2">The sequence shown here is derived from an EMBL/GenBank/DDBJ whole genome shotgun (WGS) entry which is preliminary data.</text>
</comment>
<evidence type="ECO:0000256" key="1">
    <source>
        <dbReference type="SAM" id="MobiDB-lite"/>
    </source>
</evidence>